<dbReference type="Gene3D" id="3.20.20.450">
    <property type="entry name" value="EAL domain"/>
    <property type="match status" value="1"/>
</dbReference>
<dbReference type="InterPro" id="IPR000160">
    <property type="entry name" value="GGDEF_dom"/>
</dbReference>
<dbReference type="PROSITE" id="PS50887">
    <property type="entry name" value="GGDEF"/>
    <property type="match status" value="1"/>
</dbReference>
<dbReference type="AlphaFoldDB" id="A0A1G6C4G9"/>
<dbReference type="SUPFAM" id="SSF55073">
    <property type="entry name" value="Nucleotide cyclase"/>
    <property type="match status" value="1"/>
</dbReference>
<protein>
    <submittedName>
        <fullName evidence="4">Diguanylate cyclase (GGDEF) domain-containing protein</fullName>
    </submittedName>
</protein>
<dbReference type="InterPro" id="IPR035919">
    <property type="entry name" value="EAL_sf"/>
</dbReference>
<dbReference type="InterPro" id="IPR043128">
    <property type="entry name" value="Rev_trsase/Diguanyl_cyclase"/>
</dbReference>
<dbReference type="PANTHER" id="PTHR33121">
    <property type="entry name" value="CYCLIC DI-GMP PHOSPHODIESTERASE PDEF"/>
    <property type="match status" value="1"/>
</dbReference>
<gene>
    <name evidence="4" type="ORF">SAMN02910417_02079</name>
</gene>
<dbReference type="GO" id="GO:0071111">
    <property type="term" value="F:cyclic-guanylate-specific phosphodiesterase activity"/>
    <property type="evidence" value="ECO:0007669"/>
    <property type="project" value="InterPro"/>
</dbReference>
<sequence>MNNEKKAQYFDGIFGMRSSVNEGLFSFWMDFEDDEVYVSEETAEYFGFHRINKNTRVVEATAEFEEHIYPDDLAYYKKALEQFLEDGEEYFDVLYRLRNKNGEYETCSTKADMIYDEKGRPLFIAGHIFNHERNDAVDPTTGLFTRSSLFAKLQLYQSMNRPFFLMVIGIRNFFYVNNMYGVKVGNHVLKYIADYCKSICGNENTFRNAGTKIVMLWDMKKHSQKSISDFYFRLREHLKSGIEIEYNKVTLEINGGMVVVDDPTIDVNTIFMSALYALAKAKEEFIPELNVFKNESFTTNQRLLGLLNEVRIGAEKGCDGFYLCYQPIIDTQTQEICGVETLIRWHDEGYGVVAPGMFIDWLEQDPVFFELGNWIIKTALLDMKELALENPNFIVNINLTYTQLQRDEFNERLLGILKETGFPPEHLRLELTERCKVLDLNFLRNQIIFLRSYGMQVSLDDFGTGYAAINLLFELPIDQVKIDRSFVENIQKEEAKQILLRALTECAREMKMDVCIEGIEAKAVRDYVTSHFYTTSLQGFLYSEPIVKEEILKWIEKYNRQLNKKRSEIKKKETERKKTNTEKRKNTKRKE</sequence>
<dbReference type="InterPro" id="IPR000014">
    <property type="entry name" value="PAS"/>
</dbReference>
<evidence type="ECO:0000313" key="4">
    <source>
        <dbReference type="EMBL" id="SDB27775.1"/>
    </source>
</evidence>
<dbReference type="Pfam" id="PF00563">
    <property type="entry name" value="EAL"/>
    <property type="match status" value="1"/>
</dbReference>
<dbReference type="SMART" id="SM00267">
    <property type="entry name" value="GGDEF"/>
    <property type="match status" value="1"/>
</dbReference>
<dbReference type="SMART" id="SM00052">
    <property type="entry name" value="EAL"/>
    <property type="match status" value="1"/>
</dbReference>
<dbReference type="InterPro" id="IPR050706">
    <property type="entry name" value="Cyclic-di-GMP_PDE-like"/>
</dbReference>
<feature type="domain" description="EAL" evidence="2">
    <location>
        <begin position="303"/>
        <end position="559"/>
    </location>
</feature>
<evidence type="ECO:0000259" key="3">
    <source>
        <dbReference type="PROSITE" id="PS50887"/>
    </source>
</evidence>
<name>A0A1G6C4G9_EUBOX</name>
<feature type="compositionally biased region" description="Basic and acidic residues" evidence="1">
    <location>
        <begin position="570"/>
        <end position="584"/>
    </location>
</feature>
<dbReference type="CDD" id="cd01948">
    <property type="entry name" value="EAL"/>
    <property type="match status" value="1"/>
</dbReference>
<reference evidence="4 5" key="1">
    <citation type="submission" date="2016-10" db="EMBL/GenBank/DDBJ databases">
        <authorList>
            <person name="de Groot N.N."/>
        </authorList>
    </citation>
    <scope>NUCLEOTIDE SEQUENCE [LARGE SCALE GENOMIC DNA]</scope>
    <source>
        <strain evidence="4 5">DSM 3217</strain>
    </source>
</reference>
<dbReference type="PROSITE" id="PS50883">
    <property type="entry name" value="EAL"/>
    <property type="match status" value="1"/>
</dbReference>
<evidence type="ECO:0000256" key="1">
    <source>
        <dbReference type="SAM" id="MobiDB-lite"/>
    </source>
</evidence>
<keyword evidence="5" id="KW-1185">Reference proteome</keyword>
<dbReference type="Proteomes" id="UP000199228">
    <property type="component" value="Unassembled WGS sequence"/>
</dbReference>
<dbReference type="PANTHER" id="PTHR33121:SF79">
    <property type="entry name" value="CYCLIC DI-GMP PHOSPHODIESTERASE PDED-RELATED"/>
    <property type="match status" value="1"/>
</dbReference>
<dbReference type="SUPFAM" id="SSF141868">
    <property type="entry name" value="EAL domain-like"/>
    <property type="match status" value="1"/>
</dbReference>
<dbReference type="InterPro" id="IPR013655">
    <property type="entry name" value="PAS_fold_3"/>
</dbReference>
<evidence type="ECO:0000259" key="2">
    <source>
        <dbReference type="PROSITE" id="PS50883"/>
    </source>
</evidence>
<proteinExistence type="predicted"/>
<dbReference type="OrthoDB" id="9805474at2"/>
<feature type="region of interest" description="Disordered" evidence="1">
    <location>
        <begin position="566"/>
        <end position="591"/>
    </location>
</feature>
<dbReference type="InterPro" id="IPR029787">
    <property type="entry name" value="Nucleotide_cyclase"/>
</dbReference>
<dbReference type="InterPro" id="IPR001633">
    <property type="entry name" value="EAL_dom"/>
</dbReference>
<organism evidence="4 5">
    <name type="scientific">Eubacterium oxidoreducens</name>
    <dbReference type="NCBI Taxonomy" id="1732"/>
    <lineage>
        <taxon>Bacteria</taxon>
        <taxon>Bacillati</taxon>
        <taxon>Bacillota</taxon>
        <taxon>Clostridia</taxon>
        <taxon>Eubacteriales</taxon>
        <taxon>Eubacteriaceae</taxon>
        <taxon>Eubacterium</taxon>
    </lineage>
</organism>
<dbReference type="InterPro" id="IPR035965">
    <property type="entry name" value="PAS-like_dom_sf"/>
</dbReference>
<feature type="domain" description="GGDEF" evidence="3">
    <location>
        <begin position="161"/>
        <end position="294"/>
    </location>
</feature>
<dbReference type="STRING" id="1732.SAMN02910417_02079"/>
<evidence type="ECO:0000313" key="5">
    <source>
        <dbReference type="Proteomes" id="UP000199228"/>
    </source>
</evidence>
<dbReference type="RefSeq" id="WP_090174296.1">
    <property type="nucleotide sequence ID" value="NZ_FMXR01000015.1"/>
</dbReference>
<dbReference type="Pfam" id="PF08447">
    <property type="entry name" value="PAS_3"/>
    <property type="match status" value="1"/>
</dbReference>
<dbReference type="CDD" id="cd00130">
    <property type="entry name" value="PAS"/>
    <property type="match status" value="1"/>
</dbReference>
<dbReference type="Pfam" id="PF00990">
    <property type="entry name" value="GGDEF"/>
    <property type="match status" value="1"/>
</dbReference>
<dbReference type="Gene3D" id="3.30.450.20">
    <property type="entry name" value="PAS domain"/>
    <property type="match status" value="1"/>
</dbReference>
<dbReference type="EMBL" id="FMXR01000015">
    <property type="protein sequence ID" value="SDB27775.1"/>
    <property type="molecule type" value="Genomic_DNA"/>
</dbReference>
<dbReference type="Gene3D" id="3.30.70.270">
    <property type="match status" value="1"/>
</dbReference>
<dbReference type="SUPFAM" id="SSF55785">
    <property type="entry name" value="PYP-like sensor domain (PAS domain)"/>
    <property type="match status" value="1"/>
</dbReference>
<accession>A0A1G6C4G9</accession>